<keyword evidence="1" id="KW-0812">Transmembrane</keyword>
<evidence type="ECO:0000313" key="3">
    <source>
        <dbReference type="EMBL" id="KAG2639784.1"/>
    </source>
</evidence>
<feature type="transmembrane region" description="Helical" evidence="1">
    <location>
        <begin position="415"/>
        <end position="433"/>
    </location>
</feature>
<sequence>MAGANSTAICYDASLQQCSSSISCSHESLAAFRKTMGGALWRVNMLVLVDAILAGVIVGIGAYAQRYRHHPFTRFIYLGASTLLLPITSYVVSTISTNSNHYTSSYESATLAASCRGGFHYFTAVSWAFLVQITMINTSVIVAVDDREGRNRGPPVQLLVQGLWTLYLGVNAMGPITDNIWPFYLELMLFAIICAKIVLKYFAFEKARRSLAFGRNPRLVSGYMEQPHVREPAEPWVGDNVPPPPLLVMGEDGMDVKNQPRGYAGFVNNGNGLVTFDMVSQLGNERADLCLSFAFFKLLRCRFVRYENANSTTEGNHHARVFGVIADELSLIQDYYFSSLPVSYSKYWLPILSVSISLLSITYCILATIFIMRGLISNWNSKYNHQLRCHFWCNDRHLISNRQDKNFGFFVFDDIPLFLLLALVVIAEVKYIASYIFSNWTKVSLICYYVRHAYLQHYYQRVQEWFGILLQCRWGLKKHWDEKLGQSSILVLHPRTTPLVLLRRLLRLPDLDRSVKIQEAVMVSIIDALRRNSSDGHQLSNGVIRSPRQGPAGEMFPSWAFSSNGTSETILTWHVATSILEMRHQYHHGQGGQGSSTFDLNCKITATLLSRYCAYLMVWSPDLLPDDDEWSKSLYETVKKDAKRALTGRAALRSLTPPIAEYEQVAQLLQSVDSKYDVLKNGARLGKQLVVEGEERAWVVPSEFWSEMIQNVAPSDNIRGHLKAIARGGELITLLWAMLTHAGILGRPGDDAGGPATGEAGSAR</sequence>
<dbReference type="InterPro" id="IPR025315">
    <property type="entry name" value="DUF4220"/>
</dbReference>
<keyword evidence="4" id="KW-1185">Reference proteome</keyword>
<reference evidence="3" key="1">
    <citation type="submission" date="2020-05" db="EMBL/GenBank/DDBJ databases">
        <title>WGS assembly of Panicum virgatum.</title>
        <authorList>
            <person name="Lovell J.T."/>
            <person name="Jenkins J."/>
            <person name="Shu S."/>
            <person name="Juenger T.E."/>
            <person name="Schmutz J."/>
        </authorList>
    </citation>
    <scope>NUCLEOTIDE SEQUENCE</scope>
    <source>
        <strain evidence="3">AP13</strain>
    </source>
</reference>
<dbReference type="EMBL" id="CM029039">
    <property type="protein sequence ID" value="KAG2639784.1"/>
    <property type="molecule type" value="Genomic_DNA"/>
</dbReference>
<feature type="transmembrane region" description="Helical" evidence="1">
    <location>
        <begin position="347"/>
        <end position="372"/>
    </location>
</feature>
<feature type="domain" description="DUF4220" evidence="2">
    <location>
        <begin position="80"/>
        <end position="490"/>
    </location>
</feature>
<keyword evidence="1" id="KW-1133">Transmembrane helix</keyword>
<dbReference type="InterPro" id="IPR007658">
    <property type="entry name" value="DUF594"/>
</dbReference>
<feature type="transmembrane region" description="Helical" evidence="1">
    <location>
        <begin position="75"/>
        <end position="99"/>
    </location>
</feature>
<dbReference type="AlphaFoldDB" id="A0A8T0W334"/>
<evidence type="ECO:0000313" key="4">
    <source>
        <dbReference type="Proteomes" id="UP000823388"/>
    </source>
</evidence>
<gene>
    <name evidence="3" type="ORF">PVAP13_2KG042300</name>
</gene>
<dbReference type="Pfam" id="PF13968">
    <property type="entry name" value="DUF4220"/>
    <property type="match status" value="1"/>
</dbReference>
<organism evidence="3 4">
    <name type="scientific">Panicum virgatum</name>
    <name type="common">Blackwell switchgrass</name>
    <dbReference type="NCBI Taxonomy" id="38727"/>
    <lineage>
        <taxon>Eukaryota</taxon>
        <taxon>Viridiplantae</taxon>
        <taxon>Streptophyta</taxon>
        <taxon>Embryophyta</taxon>
        <taxon>Tracheophyta</taxon>
        <taxon>Spermatophyta</taxon>
        <taxon>Magnoliopsida</taxon>
        <taxon>Liliopsida</taxon>
        <taxon>Poales</taxon>
        <taxon>Poaceae</taxon>
        <taxon>PACMAD clade</taxon>
        <taxon>Panicoideae</taxon>
        <taxon>Panicodae</taxon>
        <taxon>Paniceae</taxon>
        <taxon>Panicinae</taxon>
        <taxon>Panicum</taxon>
        <taxon>Panicum sect. Hiantes</taxon>
    </lineage>
</organism>
<dbReference type="Proteomes" id="UP000823388">
    <property type="component" value="Chromosome 2K"/>
</dbReference>
<feature type="transmembrane region" description="Helical" evidence="1">
    <location>
        <begin position="119"/>
        <end position="144"/>
    </location>
</feature>
<evidence type="ECO:0000259" key="2">
    <source>
        <dbReference type="Pfam" id="PF13968"/>
    </source>
</evidence>
<accession>A0A8T0W334</accession>
<dbReference type="Pfam" id="PF04578">
    <property type="entry name" value="DUF594"/>
    <property type="match status" value="1"/>
</dbReference>
<feature type="transmembrane region" description="Helical" evidence="1">
    <location>
        <begin position="180"/>
        <end position="199"/>
    </location>
</feature>
<comment type="caution">
    <text evidence="3">The sequence shown here is derived from an EMBL/GenBank/DDBJ whole genome shotgun (WGS) entry which is preliminary data.</text>
</comment>
<feature type="transmembrane region" description="Helical" evidence="1">
    <location>
        <begin position="39"/>
        <end position="63"/>
    </location>
</feature>
<evidence type="ECO:0000256" key="1">
    <source>
        <dbReference type="SAM" id="Phobius"/>
    </source>
</evidence>
<dbReference type="PANTHER" id="PTHR31325">
    <property type="entry name" value="OS01G0798800 PROTEIN-RELATED"/>
    <property type="match status" value="1"/>
</dbReference>
<name>A0A8T0W334_PANVG</name>
<protein>
    <recommendedName>
        <fullName evidence="2">DUF4220 domain-containing protein</fullName>
    </recommendedName>
</protein>
<keyword evidence="1" id="KW-0472">Membrane</keyword>
<proteinExistence type="predicted"/>